<sequence>MGRPTRIALSVLAVWTVLSPRCSASLRLSGAWQDRPERRSPLPLGDGAESARATWARKAPAVLQTEEIVQEFFQRGRRNQSSGWRPPRFQVASSVLVSAGLYAALLRRFLRQRPFGRSVILVPRLSRAREICSVLQEQNLRPLLISHETPCSFNASDQVLVCMHQSSDHLAGFHFDVKIYDEAESLQRPTKTTNKLKNIPAKFVGEFSFTFGSAKVDYKYSVQNAWFEGHLSPVQCFALPLAADSDQRLTWLAHFIQQQQQNWSPMLVLFYQTAAARDFAQRLQSLGVSAEACLPSTKRKGEGSLSNERARADVMCLAKGRAADFALTGLNTVILAEPTRRPRSLCYMQRMMQAQVGRFMPMKLIEVMDGRSRAKMTAYHAHFSHTVGWGIVDTVVDADTGVPRIGGGPQLLDLCGRRFPPSPLNLQHLLKSQVAPQVRSWLQELHAWLQEHQRKPRQSGGLVERLQEARLRRAYHHLRENVLNEEEIKVLAACADLLDSEVRGWIESLARWVEDGSKLPQQQSEDVEERRQAIRWIAAQRCLQLGKLTAAERRLMEQVQVQKMRQWIEDLCAWMRAFGRKPRQRSEDAEERSRANQWKKVQRYLRLGKLTESDQQLLERCAEQVQVAHEPVRLWIQELCAWVEEAGRKPLRMSADANERSQALRWNNARRYLSLGKLTEAEQQLLERCAEQVEHESVREWIRDLCTWVEEAGRKPRSSSEDAEERTRAGQWKAAQRYLRLGKLTESEQQLLERCAEQVQVAHEPVRLWIEELCAWVNEAGRKPLRMSGDATERSQGRRWYEVQRLRPLGKLREAERDLLESCMPTD</sequence>
<dbReference type="SUPFAM" id="SSF52540">
    <property type="entry name" value="P-loop containing nucleoside triphosphate hydrolases"/>
    <property type="match status" value="1"/>
</dbReference>
<reference evidence="2 3" key="1">
    <citation type="submission" date="2024-02" db="EMBL/GenBank/DDBJ databases">
        <authorList>
            <person name="Chen Y."/>
            <person name="Shah S."/>
            <person name="Dougan E. K."/>
            <person name="Thang M."/>
            <person name="Chan C."/>
        </authorList>
    </citation>
    <scope>NUCLEOTIDE SEQUENCE [LARGE SCALE GENOMIC DNA]</scope>
</reference>
<name>A0ABP0NL02_9DINO</name>
<keyword evidence="3" id="KW-1185">Reference proteome</keyword>
<protein>
    <recommendedName>
        <fullName evidence="4">Helicase C-terminal domain-containing protein</fullName>
    </recommendedName>
</protein>
<evidence type="ECO:0000256" key="1">
    <source>
        <dbReference type="SAM" id="SignalP"/>
    </source>
</evidence>
<dbReference type="Proteomes" id="UP001642484">
    <property type="component" value="Unassembled WGS sequence"/>
</dbReference>
<evidence type="ECO:0000313" key="2">
    <source>
        <dbReference type="EMBL" id="CAK9063469.1"/>
    </source>
</evidence>
<accession>A0ABP0NL02</accession>
<dbReference type="EMBL" id="CAXAMN010021795">
    <property type="protein sequence ID" value="CAK9063469.1"/>
    <property type="molecule type" value="Genomic_DNA"/>
</dbReference>
<dbReference type="InterPro" id="IPR027417">
    <property type="entry name" value="P-loop_NTPase"/>
</dbReference>
<organism evidence="2 3">
    <name type="scientific">Durusdinium trenchii</name>
    <dbReference type="NCBI Taxonomy" id="1381693"/>
    <lineage>
        <taxon>Eukaryota</taxon>
        <taxon>Sar</taxon>
        <taxon>Alveolata</taxon>
        <taxon>Dinophyceae</taxon>
        <taxon>Suessiales</taxon>
        <taxon>Symbiodiniaceae</taxon>
        <taxon>Durusdinium</taxon>
    </lineage>
</organism>
<comment type="caution">
    <text evidence="2">The sequence shown here is derived from an EMBL/GenBank/DDBJ whole genome shotgun (WGS) entry which is preliminary data.</text>
</comment>
<feature type="signal peptide" evidence="1">
    <location>
        <begin position="1"/>
        <end position="24"/>
    </location>
</feature>
<feature type="chain" id="PRO_5047239372" description="Helicase C-terminal domain-containing protein" evidence="1">
    <location>
        <begin position="25"/>
        <end position="827"/>
    </location>
</feature>
<proteinExistence type="predicted"/>
<gene>
    <name evidence="2" type="ORF">CCMP2556_LOCUS31197</name>
</gene>
<evidence type="ECO:0000313" key="3">
    <source>
        <dbReference type="Proteomes" id="UP001642484"/>
    </source>
</evidence>
<evidence type="ECO:0008006" key="4">
    <source>
        <dbReference type="Google" id="ProtNLM"/>
    </source>
</evidence>
<keyword evidence="1" id="KW-0732">Signal</keyword>